<dbReference type="PANTHER" id="PTHR37038">
    <property type="entry name" value="TRANSCRIPTIONAL REGULATOR-RELATED"/>
    <property type="match status" value="1"/>
</dbReference>
<dbReference type="InterPro" id="IPR011990">
    <property type="entry name" value="TPR-like_helical_dom_sf"/>
</dbReference>
<proteinExistence type="predicted"/>
<dbReference type="EMBL" id="CABWKQ010000030">
    <property type="protein sequence ID" value="VWX37834.1"/>
    <property type="molecule type" value="Genomic_DNA"/>
</dbReference>
<dbReference type="CDD" id="cd00093">
    <property type="entry name" value="HTH_XRE"/>
    <property type="match status" value="1"/>
</dbReference>
<dbReference type="AlphaFoldDB" id="A0A653IG85"/>
<evidence type="ECO:0000259" key="1">
    <source>
        <dbReference type="PROSITE" id="PS50943"/>
    </source>
</evidence>
<accession>A0A653IG85</accession>
<dbReference type="InterPro" id="IPR053163">
    <property type="entry name" value="HTH-type_regulator_Rgg"/>
</dbReference>
<organism evidence="2 3">
    <name type="scientific">Exiguobacterium oxidotolerans</name>
    <dbReference type="NCBI Taxonomy" id="223958"/>
    <lineage>
        <taxon>Bacteria</taxon>
        <taxon>Bacillati</taxon>
        <taxon>Bacillota</taxon>
        <taxon>Bacilli</taxon>
        <taxon>Bacillales</taxon>
        <taxon>Bacillales Family XII. Incertae Sedis</taxon>
        <taxon>Exiguobacterium</taxon>
    </lineage>
</organism>
<reference evidence="2 3" key="1">
    <citation type="submission" date="2019-10" db="EMBL/GenBank/DDBJ databases">
        <authorList>
            <person name="Karimi E."/>
        </authorList>
    </citation>
    <scope>NUCLEOTIDE SEQUENCE [LARGE SCALE GENOMIC DNA]</scope>
    <source>
        <strain evidence="2">Exiguobacterium sp. 9Y</strain>
    </source>
</reference>
<sequence length="395" mass="45801">MLGQRIKGLRKAKKMTQSDVADGIMTKSMLSMIENGKATPSLPALQAVARRLHVSIDELLIDPRAIEMKQVIEKINAPTGDYYAEEQIADMLAPYLEPAIDSYWQGRIYEMYGNALRFSNTEQGLHYFDLAEEIYKRLELRDEQISVQISKVYFLFFLRRYEEAYRKVDAMMIHQDVPLAPETFLDYQMLQALRVSVNEDNWSQSIDFLREGIRYMREKGVYSDVSNYHRLLALFLSLDGDFEAADHELELLEHFFLFTEATAFERILVELTKGTIAVHREDYEGVQYARERLVEVNIEACIHYIGYFEVYLCLWKDSKETLPFGLQSGVTNIWRGAHLWQVGGEYDHAMMLYALALAMRAGVGMDRRAEVEEMTKQLSPGRFKQEIEKTLAELS</sequence>
<dbReference type="InterPro" id="IPR001387">
    <property type="entry name" value="Cro/C1-type_HTH"/>
</dbReference>
<dbReference type="Gene3D" id="1.25.40.10">
    <property type="entry name" value="Tetratricopeptide repeat domain"/>
    <property type="match status" value="1"/>
</dbReference>
<dbReference type="Proteomes" id="UP000439752">
    <property type="component" value="Unassembled WGS sequence"/>
</dbReference>
<feature type="domain" description="HTH cro/C1-type" evidence="1">
    <location>
        <begin position="6"/>
        <end position="59"/>
    </location>
</feature>
<evidence type="ECO:0000313" key="3">
    <source>
        <dbReference type="Proteomes" id="UP000439752"/>
    </source>
</evidence>
<dbReference type="SUPFAM" id="SSF47413">
    <property type="entry name" value="lambda repressor-like DNA-binding domains"/>
    <property type="match status" value="1"/>
</dbReference>
<dbReference type="PROSITE" id="PS50943">
    <property type="entry name" value="HTH_CROC1"/>
    <property type="match status" value="1"/>
</dbReference>
<gene>
    <name evidence="2" type="ORF">EXIGUO9Y_360111</name>
</gene>
<name>A0A653IG85_9BACL</name>
<protein>
    <submittedName>
        <fullName evidence="2">Transcriptional regulator</fullName>
    </submittedName>
</protein>
<dbReference type="InterPro" id="IPR010982">
    <property type="entry name" value="Lambda_DNA-bd_dom_sf"/>
</dbReference>
<dbReference type="RefSeq" id="WP_159173751.1">
    <property type="nucleotide sequence ID" value="NZ_LR732312.1"/>
</dbReference>
<evidence type="ECO:0000313" key="2">
    <source>
        <dbReference type="EMBL" id="VWX37834.1"/>
    </source>
</evidence>
<dbReference type="Pfam" id="PF01381">
    <property type="entry name" value="HTH_3"/>
    <property type="match status" value="1"/>
</dbReference>
<dbReference type="SMART" id="SM00530">
    <property type="entry name" value="HTH_XRE"/>
    <property type="match status" value="1"/>
</dbReference>
<keyword evidence="3" id="KW-1185">Reference proteome</keyword>
<dbReference type="GO" id="GO:0003677">
    <property type="term" value="F:DNA binding"/>
    <property type="evidence" value="ECO:0007669"/>
    <property type="project" value="InterPro"/>
</dbReference>